<evidence type="ECO:0000256" key="6">
    <source>
        <dbReference type="HAMAP-Rule" id="MF_01877"/>
    </source>
</evidence>
<dbReference type="InterPro" id="IPR018063">
    <property type="entry name" value="SAM_MeTrfase_RsmI_CS"/>
</dbReference>
<reference evidence="8" key="1">
    <citation type="journal article" date="2021" name="Microb. Physiol.">
        <title>Proteogenomic Insights into the Physiology of Marine, Sulfate-Reducing, Filamentous Desulfonema limicola and Desulfonema magnum.</title>
        <authorList>
            <person name="Schnaars V."/>
            <person name="Wohlbrand L."/>
            <person name="Scheve S."/>
            <person name="Hinrichs C."/>
            <person name="Reinhardt R."/>
            <person name="Rabus R."/>
        </authorList>
    </citation>
    <scope>NUCLEOTIDE SEQUENCE</scope>
    <source>
        <strain evidence="8">4be13</strain>
    </source>
</reference>
<sequence>MRKFYFRKKHLLSRHAKINPAKIKFSHSPEPGKHQRPDIKFMDKKGKLYIVATPIGNKDDITLRAVHTLETVDIIAAEDTRHTGKFLGYHNIRTKLISCHEYNERERTPGLINKLKQGASVAIVSDAGTPSVSDPGYWLVKEAVENGITVVPVPGVSAVITAISAAGLPTDTFVFIGFPAKKKGKRLAQMEKLSGETGTIIFYESPKRILSFIKEIITVMGDRYGVLAREMTKIHEEFLRGLLSDILNTLKERPSVKGECVLLISGCKENEAVPLDTVRTEIKNALETEQLQVSELSKKIAKKYGLPKNKVYEEALMIKKGMDNG</sequence>
<dbReference type="InterPro" id="IPR014777">
    <property type="entry name" value="4pyrrole_Mease_sub1"/>
</dbReference>
<evidence type="ECO:0000313" key="9">
    <source>
        <dbReference type="Proteomes" id="UP000663722"/>
    </source>
</evidence>
<dbReference type="InterPro" id="IPR000878">
    <property type="entry name" value="4pyrrol_Mease"/>
</dbReference>
<keyword evidence="1 6" id="KW-0963">Cytoplasm</keyword>
<evidence type="ECO:0000259" key="7">
    <source>
        <dbReference type="Pfam" id="PF00590"/>
    </source>
</evidence>
<evidence type="ECO:0000256" key="1">
    <source>
        <dbReference type="ARBA" id="ARBA00022490"/>
    </source>
</evidence>
<comment type="similarity">
    <text evidence="6">Belongs to the methyltransferase superfamily. RsmI family.</text>
</comment>
<keyword evidence="2 6" id="KW-0698">rRNA processing</keyword>
<keyword evidence="4 6" id="KW-0808">Transferase</keyword>
<dbReference type="GO" id="GO:0005737">
    <property type="term" value="C:cytoplasm"/>
    <property type="evidence" value="ECO:0007669"/>
    <property type="project" value="UniProtKB-SubCell"/>
</dbReference>
<dbReference type="HAMAP" id="MF_01877">
    <property type="entry name" value="16SrRNA_methyltr_I"/>
    <property type="match status" value="1"/>
</dbReference>
<dbReference type="FunFam" id="3.30.950.10:FF:000002">
    <property type="entry name" value="Ribosomal RNA small subunit methyltransferase I"/>
    <property type="match status" value="1"/>
</dbReference>
<evidence type="ECO:0000313" key="8">
    <source>
        <dbReference type="EMBL" id="QTA91652.1"/>
    </source>
</evidence>
<accession>A0A975BUC0</accession>
<evidence type="ECO:0000256" key="2">
    <source>
        <dbReference type="ARBA" id="ARBA00022552"/>
    </source>
</evidence>
<comment type="subcellular location">
    <subcellularLocation>
        <location evidence="6">Cytoplasm</location>
    </subcellularLocation>
</comment>
<dbReference type="NCBIfam" id="TIGR00096">
    <property type="entry name" value="16S rRNA (cytidine(1402)-2'-O)-methyltransferase"/>
    <property type="match status" value="1"/>
</dbReference>
<dbReference type="InterPro" id="IPR014776">
    <property type="entry name" value="4pyrrole_Mease_sub2"/>
</dbReference>
<dbReference type="GO" id="GO:0070677">
    <property type="term" value="F:rRNA (cytosine-2'-O-)-methyltransferase activity"/>
    <property type="evidence" value="ECO:0007669"/>
    <property type="project" value="UniProtKB-UniRule"/>
</dbReference>
<protein>
    <recommendedName>
        <fullName evidence="6">Ribosomal RNA small subunit methyltransferase I</fullName>
        <ecNumber evidence="6">2.1.1.198</ecNumber>
    </recommendedName>
    <alternativeName>
        <fullName evidence="6">16S rRNA 2'-O-ribose C1402 methyltransferase</fullName>
    </alternativeName>
    <alternativeName>
        <fullName evidence="6">rRNA (cytidine-2'-O-)-methyltransferase RsmI</fullName>
    </alternativeName>
</protein>
<dbReference type="Gene3D" id="3.30.950.10">
    <property type="entry name" value="Methyltransferase, Cobalt-precorrin-4 Transmethylase, Domain 2"/>
    <property type="match status" value="1"/>
</dbReference>
<dbReference type="InterPro" id="IPR008189">
    <property type="entry name" value="rRNA_ssu_MeTfrase_I"/>
</dbReference>
<proteinExistence type="inferred from homology"/>
<dbReference type="EMBL" id="CP061800">
    <property type="protein sequence ID" value="QTA91652.1"/>
    <property type="molecule type" value="Genomic_DNA"/>
</dbReference>
<dbReference type="AlphaFoldDB" id="A0A975BUC0"/>
<dbReference type="Proteomes" id="UP000663722">
    <property type="component" value="Chromosome"/>
</dbReference>
<evidence type="ECO:0000256" key="3">
    <source>
        <dbReference type="ARBA" id="ARBA00022603"/>
    </source>
</evidence>
<keyword evidence="5 6" id="KW-0949">S-adenosyl-L-methionine</keyword>
<dbReference type="CDD" id="cd11648">
    <property type="entry name" value="RsmI"/>
    <property type="match status" value="1"/>
</dbReference>
<dbReference type="PIRSF" id="PIRSF005917">
    <property type="entry name" value="MTase_YraL"/>
    <property type="match status" value="1"/>
</dbReference>
<name>A0A975BUC0_9BACT</name>
<dbReference type="SUPFAM" id="SSF53790">
    <property type="entry name" value="Tetrapyrrole methylase"/>
    <property type="match status" value="1"/>
</dbReference>
<comment type="function">
    <text evidence="6">Catalyzes the 2'-O-methylation of the ribose of cytidine 1402 (C1402) in 16S rRNA.</text>
</comment>
<feature type="domain" description="Tetrapyrrole methylase" evidence="7">
    <location>
        <begin position="47"/>
        <end position="246"/>
    </location>
</feature>
<evidence type="ECO:0000256" key="5">
    <source>
        <dbReference type="ARBA" id="ARBA00022691"/>
    </source>
</evidence>
<organism evidence="8 9">
    <name type="scientific">Desulfonema magnum</name>
    <dbReference type="NCBI Taxonomy" id="45655"/>
    <lineage>
        <taxon>Bacteria</taxon>
        <taxon>Pseudomonadati</taxon>
        <taxon>Thermodesulfobacteriota</taxon>
        <taxon>Desulfobacteria</taxon>
        <taxon>Desulfobacterales</taxon>
        <taxon>Desulfococcaceae</taxon>
        <taxon>Desulfonema</taxon>
    </lineage>
</organism>
<evidence type="ECO:0000256" key="4">
    <source>
        <dbReference type="ARBA" id="ARBA00022679"/>
    </source>
</evidence>
<dbReference type="EC" id="2.1.1.198" evidence="6"/>
<dbReference type="Pfam" id="PF00590">
    <property type="entry name" value="TP_methylase"/>
    <property type="match status" value="1"/>
</dbReference>
<keyword evidence="3 6" id="KW-0489">Methyltransferase</keyword>
<dbReference type="PANTHER" id="PTHR46111">
    <property type="entry name" value="RIBOSOMAL RNA SMALL SUBUNIT METHYLTRANSFERASE I"/>
    <property type="match status" value="1"/>
</dbReference>
<dbReference type="PANTHER" id="PTHR46111:SF1">
    <property type="entry name" value="RIBOSOMAL RNA SMALL SUBUNIT METHYLTRANSFERASE I"/>
    <property type="match status" value="1"/>
</dbReference>
<dbReference type="Gene3D" id="3.40.1010.10">
    <property type="entry name" value="Cobalt-precorrin-4 Transmethylase, Domain 1"/>
    <property type="match status" value="1"/>
</dbReference>
<dbReference type="FunFam" id="3.40.1010.10:FF:000002">
    <property type="entry name" value="Ribosomal RNA small subunit methyltransferase I"/>
    <property type="match status" value="1"/>
</dbReference>
<dbReference type="InterPro" id="IPR035996">
    <property type="entry name" value="4pyrrol_Methylase_sf"/>
</dbReference>
<gene>
    <name evidence="8" type="primary">rsmL</name>
    <name evidence="6" type="synonym">rsmI</name>
    <name evidence="8" type="ORF">dnm_077250</name>
</gene>
<dbReference type="KEGG" id="dmm:dnm_077250"/>
<dbReference type="PROSITE" id="PS01296">
    <property type="entry name" value="RSMI"/>
    <property type="match status" value="1"/>
</dbReference>
<keyword evidence="9" id="KW-1185">Reference proteome</keyword>
<comment type="catalytic activity">
    <reaction evidence="6">
        <text>cytidine(1402) in 16S rRNA + S-adenosyl-L-methionine = 2'-O-methylcytidine(1402) in 16S rRNA + S-adenosyl-L-homocysteine + H(+)</text>
        <dbReference type="Rhea" id="RHEA:42924"/>
        <dbReference type="Rhea" id="RHEA-COMP:10285"/>
        <dbReference type="Rhea" id="RHEA-COMP:10286"/>
        <dbReference type="ChEBI" id="CHEBI:15378"/>
        <dbReference type="ChEBI" id="CHEBI:57856"/>
        <dbReference type="ChEBI" id="CHEBI:59789"/>
        <dbReference type="ChEBI" id="CHEBI:74495"/>
        <dbReference type="ChEBI" id="CHEBI:82748"/>
        <dbReference type="EC" id="2.1.1.198"/>
    </reaction>
</comment>